<dbReference type="RefSeq" id="WP_109065723.1">
    <property type="nucleotide sequence ID" value="NZ_JAUQUC010000030.1"/>
</dbReference>
<organism evidence="1 2">
    <name type="scientific">Aliarcobacter skirrowii</name>
    <dbReference type="NCBI Taxonomy" id="28200"/>
    <lineage>
        <taxon>Bacteria</taxon>
        <taxon>Pseudomonadati</taxon>
        <taxon>Campylobacterota</taxon>
        <taxon>Epsilonproteobacteria</taxon>
        <taxon>Campylobacterales</taxon>
        <taxon>Arcobacteraceae</taxon>
        <taxon>Aliarcobacter</taxon>
    </lineage>
</organism>
<sequence length="86" mass="10033">MNKIEELKNILIDGVLPELNSEIDALEKLINKKSSKDLIEEQNYLKDVKRFYDEALRLINENKLSVQEAQNILLDLEDMEEDEGDL</sequence>
<evidence type="ECO:0000313" key="2">
    <source>
        <dbReference type="Proteomes" id="UP000245014"/>
    </source>
</evidence>
<comment type="caution">
    <text evidence="1">The sequence shown here is derived from an EMBL/GenBank/DDBJ whole genome shotgun (WGS) entry which is preliminary data.</text>
</comment>
<reference evidence="1 2" key="1">
    <citation type="submission" date="2018-05" db="EMBL/GenBank/DDBJ databases">
        <title>Antimicrobial susceptibility testing and genomic analysis of Arcobacter skirrowii strains and one Arcobacter butzleri isolated from German poultry farms.</title>
        <authorList>
            <person name="Haenel I."/>
            <person name="Hotzel H."/>
            <person name="Tomaso H."/>
            <person name="Busch A."/>
        </authorList>
    </citation>
    <scope>NUCLEOTIDE SEQUENCE [LARGE SCALE GENOMIC DNA]</scope>
    <source>
        <strain evidence="2">v</strain>
    </source>
</reference>
<accession>A0A2U2BZP3</accession>
<protein>
    <submittedName>
        <fullName evidence="1">Uncharacterized protein</fullName>
    </submittedName>
</protein>
<gene>
    <name evidence="1" type="ORF">DF188_06860</name>
</gene>
<name>A0A2U2BZP3_9BACT</name>
<dbReference type="EMBL" id="QEYI01000005">
    <property type="protein sequence ID" value="PWE20895.1"/>
    <property type="molecule type" value="Genomic_DNA"/>
</dbReference>
<evidence type="ECO:0000313" key="1">
    <source>
        <dbReference type="EMBL" id="PWE20895.1"/>
    </source>
</evidence>
<dbReference type="Proteomes" id="UP000245014">
    <property type="component" value="Unassembled WGS sequence"/>
</dbReference>
<dbReference type="AlphaFoldDB" id="A0A2U2BZP3"/>
<proteinExistence type="predicted"/>
<dbReference type="STRING" id="28200.GCA_001572935_01363"/>